<keyword evidence="2" id="KW-0677">Repeat</keyword>
<dbReference type="Pfam" id="PF16057">
    <property type="entry name" value="DUF4800"/>
    <property type="match status" value="1"/>
</dbReference>
<dbReference type="GO" id="GO:0008104">
    <property type="term" value="P:intracellular protein localization"/>
    <property type="evidence" value="ECO:0007669"/>
    <property type="project" value="TreeGrafter"/>
</dbReference>
<comment type="function">
    <text evidence="3">May be involved in protein sorting and cell wall formation.</text>
</comment>
<dbReference type="Gene3D" id="2.30.29.30">
    <property type="entry name" value="Pleckstrin-homology domain (PH domain)/Phosphotyrosine-binding domain (PTB)"/>
    <property type="match status" value="1"/>
</dbReference>
<dbReference type="FunFam" id="1.10.1540.10:FF:000001">
    <property type="entry name" value="neurobeachin isoform X1"/>
    <property type="match status" value="1"/>
</dbReference>
<dbReference type="PROSITE" id="PS50197">
    <property type="entry name" value="BEACH"/>
    <property type="match status" value="1"/>
</dbReference>
<dbReference type="Pfam" id="PF14844">
    <property type="entry name" value="PH_BEACH"/>
    <property type="match status" value="1"/>
</dbReference>
<dbReference type="Proteomes" id="UP001139887">
    <property type="component" value="Unassembled WGS sequence"/>
</dbReference>
<evidence type="ECO:0000256" key="5">
    <source>
        <dbReference type="SAM" id="MobiDB-lite"/>
    </source>
</evidence>
<reference evidence="8" key="1">
    <citation type="submission" date="2022-07" db="EMBL/GenBank/DDBJ databases">
        <title>Phylogenomic reconstructions and comparative analyses of Kickxellomycotina fungi.</title>
        <authorList>
            <person name="Reynolds N.K."/>
            <person name="Stajich J.E."/>
            <person name="Barry K."/>
            <person name="Grigoriev I.V."/>
            <person name="Crous P."/>
            <person name="Smith M.E."/>
        </authorList>
    </citation>
    <scope>NUCLEOTIDE SEQUENCE</scope>
    <source>
        <strain evidence="8">NRRL 1566</strain>
    </source>
</reference>
<feature type="domain" description="BEACH-type PH" evidence="7">
    <location>
        <begin position="1412"/>
        <end position="1535"/>
    </location>
</feature>
<dbReference type="Pfam" id="PF02138">
    <property type="entry name" value="Beach"/>
    <property type="match status" value="1"/>
</dbReference>
<keyword evidence="9" id="KW-1185">Reference proteome</keyword>
<name>A0A9W8LZD2_9FUNG</name>
<feature type="compositionally biased region" description="Polar residues" evidence="5">
    <location>
        <begin position="576"/>
        <end position="592"/>
    </location>
</feature>
<organism evidence="8 9">
    <name type="scientific">Coemansia brasiliensis</name>
    <dbReference type="NCBI Taxonomy" id="2650707"/>
    <lineage>
        <taxon>Eukaryota</taxon>
        <taxon>Fungi</taxon>
        <taxon>Fungi incertae sedis</taxon>
        <taxon>Zoopagomycota</taxon>
        <taxon>Kickxellomycotina</taxon>
        <taxon>Kickxellomycetes</taxon>
        <taxon>Kickxellales</taxon>
        <taxon>Kickxellaceae</taxon>
        <taxon>Coemansia</taxon>
    </lineage>
</organism>
<keyword evidence="1" id="KW-0853">WD repeat</keyword>
<dbReference type="GO" id="GO:0016020">
    <property type="term" value="C:membrane"/>
    <property type="evidence" value="ECO:0007669"/>
    <property type="project" value="TreeGrafter"/>
</dbReference>
<dbReference type="GO" id="GO:0019901">
    <property type="term" value="F:protein kinase binding"/>
    <property type="evidence" value="ECO:0007669"/>
    <property type="project" value="TreeGrafter"/>
</dbReference>
<evidence type="ECO:0000256" key="1">
    <source>
        <dbReference type="ARBA" id="ARBA00022574"/>
    </source>
</evidence>
<protein>
    <recommendedName>
        <fullName evidence="4">Beige protein homolog 1</fullName>
    </recommendedName>
</protein>
<feature type="region of interest" description="Disordered" evidence="5">
    <location>
        <begin position="1357"/>
        <end position="1391"/>
    </location>
</feature>
<evidence type="ECO:0000259" key="7">
    <source>
        <dbReference type="PROSITE" id="PS51783"/>
    </source>
</evidence>
<dbReference type="PROSITE" id="PS51783">
    <property type="entry name" value="PH_BEACH"/>
    <property type="match status" value="1"/>
</dbReference>
<dbReference type="InterPro" id="IPR000409">
    <property type="entry name" value="BEACH_dom"/>
</dbReference>
<dbReference type="SUPFAM" id="SSF49899">
    <property type="entry name" value="Concanavalin A-like lectins/glucanases"/>
    <property type="match status" value="1"/>
</dbReference>
<evidence type="ECO:0000313" key="8">
    <source>
        <dbReference type="EMBL" id="KAJ2847470.1"/>
    </source>
</evidence>
<gene>
    <name evidence="8" type="ORF">IWW36_003842</name>
</gene>
<feature type="compositionally biased region" description="Basic and acidic residues" evidence="5">
    <location>
        <begin position="1359"/>
        <end position="1383"/>
    </location>
</feature>
<dbReference type="PANTHER" id="PTHR13743">
    <property type="entry name" value="BEIGE/BEACH-RELATED"/>
    <property type="match status" value="1"/>
</dbReference>
<evidence type="ECO:0000313" key="9">
    <source>
        <dbReference type="Proteomes" id="UP001139887"/>
    </source>
</evidence>
<sequence>RLVAAVMSLSTCASDVKLLLRAIASGLGEDTAEAAKCTLMMRQTLSQAFIRCAQKEPGSSYFIMNHATLHAPYFRRISEHGFTFSLWLWPELPSSVQQKHSPIEQRALSLAAISDTRHLVAASLQVPKDRGMILNLGTSNDDGVRIVYNYSTESIELCIKADGSSISCSDKLVCANRWHSLVLCYAPLKRGWSPFGSSNVQLYIDGTQAYKGAIPYIDCTAYRTSTLGKIQGRLASIRMFDGLLRAGEVELLHHLGPRHSSQLRKQQVLEPNVHWSTLMQLPNTPLSSSLSPSVLKDISELFSSGNLSSRLLLSLDANAVTETSCLDLSPIGICQAVVCENLQFEEHAPASSTLKEGSNRARMAESAQPWQIRGDLLAINAVTVHQLLPCVGGVETMFLFLLHLSWIGSSAPLDTNDQSDKPLELFFYLLRDLLRGNPQLLPNIKSRVLWISQVIQCLPELPNHLTMGVLRAMQSFQTALDIQGGRLPSMYAETSLLWSQIQREMILNFCIWRQASMECQLQYLKEIQRLLCAGQAKHEKRNNAAAGISKKEGRVRWVLCALFNYYPYDTSQHFSSRSLSARPTTPSSTVGTPFSGGEPPLLSSIDESRRFYMLTHMQIKQLRSILLHTLEVFLTAAEDGSEAIDMAHLVHHLFYACNRDVEHTSELLQMLFRCLADGSSNASNLASKLLGAGGFDVLAHIIECNDDGMAAEALNIVVLLLTMSDATHKQESAASRITNSLRGRVPVVVDEEQVFQLLVLVRTKQALTPALYQSLLVLALRDHAALLASINIETKYNLSNNVSNPTYVGVGTPESYVTPLPARLIQDSAAWLTILELSNAPETDPTVRVVVMRDFHLLLNDEPANFERLVTLKSSLLHHLVTTVVLGGFITDKIDDPSHRLPDAYAKAMGHLELVPHTTLDNHMQNLAVGHIRARKEWVQQRMDQLALDSTDMLLVQAQTELMARTLEWSQAAQQLIEIFAVQPGYADQINQSIVAFWALTPTGSLPLAVQLLSQIIARATSQLQEITKMHSPAWLQNMCLFSQHVLDMLFNYRQFQEYVAYHHEQLKLLSTTAGQCGIRENEDVYHSQHSPWDDIPQLARDLSEFMLLLNTLGAPMCLQILRLTVSGIRSMHIQRVEESLHYLLRLLEQHSFQNTMLSCCSGNCGTAEKSLAVLGYVHEAFMFVQEQNSSIADKWSQQYMDIFQKLRTCSQLDQPSDWKKFIQSKEWQDFYRMQLMPAMRNMEEEEMRQAKKSKFSGILHELLVHTQKSDAKQVREARNAQTAVASSALSMEIKESLNININDTDGRWSQAWRQRMQALAGPRGPWQPFTKTSNNQQPWILDMAENSQRMRRRLIKNANHEDHRDAANRRDRTGQRQAESTKSDCFPSVPSADLSEEYEIIDFSAVSESVSGPDTANFSTFGERIALLGCVYGRIELAQSHLRFIVERDIHGQAKQLSRSAVTDAHSRTDKHPRAIYAELNRDYCWQLSDIQQVHFRRYMMRSSALEIFFRDRTSVLLNFAAKKTLMQLVWKLTSLPAVNCQLALSDIRPPPVLLRRLKLTERWQRGELSNFDYLMGLNTVAGRSYNDLSQYPVFPWVIRDYTSKWLDLSNSKTYRDLSRPMGALNEKRLKHFIERYESFEDPSGRIKKFHYGTHYSSAASVAYYLVRMEPFASVHVSLQSGKFDHADRQFHSIADTWNSCVTSSGDVKELIPEFYYLPEFLVNHNNLSLGQKQDGTRLGDVQLPPWAATPEEFIRISRQALESEYVSANLHKWIDLIFGYKQRGAEAVKAHNVFYYLTYEGAVNIDAVQDPVERASIESQINYFGQTPTQLFATPHPPRQVRTTSSPYLPLVTPSGKVQQFVLQASHRDIAF</sequence>
<dbReference type="SUPFAM" id="SSF81837">
    <property type="entry name" value="BEACH domain"/>
    <property type="match status" value="1"/>
</dbReference>
<feature type="non-terminal residue" evidence="8">
    <location>
        <position position="1"/>
    </location>
</feature>
<dbReference type="SUPFAM" id="SSF50729">
    <property type="entry name" value="PH domain-like"/>
    <property type="match status" value="1"/>
</dbReference>
<dbReference type="EMBL" id="JANBUW010000310">
    <property type="protein sequence ID" value="KAJ2847470.1"/>
    <property type="molecule type" value="Genomic_DNA"/>
</dbReference>
<dbReference type="PANTHER" id="PTHR13743:SF112">
    <property type="entry name" value="BEACH DOMAIN-CONTAINING PROTEIN"/>
    <property type="match status" value="1"/>
</dbReference>
<dbReference type="GO" id="GO:0005829">
    <property type="term" value="C:cytosol"/>
    <property type="evidence" value="ECO:0007669"/>
    <property type="project" value="TreeGrafter"/>
</dbReference>
<evidence type="ECO:0000256" key="2">
    <source>
        <dbReference type="ARBA" id="ARBA00022737"/>
    </source>
</evidence>
<dbReference type="SMART" id="SM01026">
    <property type="entry name" value="Beach"/>
    <property type="match status" value="1"/>
</dbReference>
<dbReference type="Gene3D" id="1.10.1540.10">
    <property type="entry name" value="BEACH domain"/>
    <property type="match status" value="1"/>
</dbReference>
<dbReference type="InterPro" id="IPR013320">
    <property type="entry name" value="ConA-like_dom_sf"/>
</dbReference>
<dbReference type="InterPro" id="IPR023362">
    <property type="entry name" value="PH-BEACH_dom"/>
</dbReference>
<dbReference type="CDD" id="cd06071">
    <property type="entry name" value="Beach"/>
    <property type="match status" value="1"/>
</dbReference>
<comment type="caution">
    <text evidence="8">The sequence shown here is derived from an EMBL/GenBank/DDBJ whole genome shotgun (WGS) entry which is preliminary data.</text>
</comment>
<dbReference type="OrthoDB" id="26681at2759"/>
<feature type="non-terminal residue" evidence="8">
    <location>
        <position position="1874"/>
    </location>
</feature>
<dbReference type="InterPro" id="IPR011993">
    <property type="entry name" value="PH-like_dom_sf"/>
</dbReference>
<evidence type="ECO:0000256" key="4">
    <source>
        <dbReference type="ARBA" id="ARBA00073334"/>
    </source>
</evidence>
<proteinExistence type="predicted"/>
<evidence type="ECO:0000256" key="3">
    <source>
        <dbReference type="ARBA" id="ARBA00054699"/>
    </source>
</evidence>
<feature type="region of interest" description="Disordered" evidence="5">
    <location>
        <begin position="576"/>
        <end position="595"/>
    </location>
</feature>
<feature type="domain" description="BEACH" evidence="6">
    <location>
        <begin position="1550"/>
        <end position="1841"/>
    </location>
</feature>
<dbReference type="InterPro" id="IPR050865">
    <property type="entry name" value="BEACH_Domain"/>
</dbReference>
<dbReference type="InterPro" id="IPR036372">
    <property type="entry name" value="BEACH_dom_sf"/>
</dbReference>
<dbReference type="CDD" id="cd01201">
    <property type="entry name" value="PH_BEACH"/>
    <property type="match status" value="1"/>
</dbReference>
<evidence type="ECO:0000259" key="6">
    <source>
        <dbReference type="PROSITE" id="PS50197"/>
    </source>
</evidence>
<accession>A0A9W8LZD2</accession>